<comment type="caution">
    <text evidence="17">The sequence shown here is derived from an EMBL/GenBank/DDBJ whole genome shotgun (WGS) entry which is preliminary data.</text>
</comment>
<dbReference type="PATRIC" id="fig|1280953.3.peg.2049"/>
<dbReference type="GO" id="GO:0008820">
    <property type="term" value="F:cobinamide phosphate guanylyltransferase activity"/>
    <property type="evidence" value="ECO:0007669"/>
    <property type="project" value="UniProtKB-UniRule"/>
</dbReference>
<gene>
    <name evidence="17" type="ORF">HOC_10144</name>
</gene>
<evidence type="ECO:0000256" key="2">
    <source>
        <dbReference type="ARBA" id="ARBA00000711"/>
    </source>
</evidence>
<keyword evidence="18" id="KW-1185">Reference proteome</keyword>
<comment type="catalytic activity">
    <reaction evidence="1 14">
        <text>adenosylcob(III)inamide + ATP = adenosylcob(III)inamide phosphate + ADP + H(+)</text>
        <dbReference type="Rhea" id="RHEA:15769"/>
        <dbReference type="ChEBI" id="CHEBI:2480"/>
        <dbReference type="ChEBI" id="CHEBI:15378"/>
        <dbReference type="ChEBI" id="CHEBI:30616"/>
        <dbReference type="ChEBI" id="CHEBI:58502"/>
        <dbReference type="ChEBI" id="CHEBI:456216"/>
        <dbReference type="EC" id="2.7.1.156"/>
    </reaction>
</comment>
<dbReference type="EMBL" id="ARYL01000013">
    <property type="protein sequence ID" value="KDA02573.1"/>
    <property type="molecule type" value="Genomic_DNA"/>
</dbReference>
<comment type="function">
    <text evidence="4 14">Catalyzes ATP-dependent phosphorylation of adenosylcobinamide and addition of GMP to adenosylcobinamide phosphate.</text>
</comment>
<feature type="active site" description="GMP-histidine intermediate" evidence="15">
    <location>
        <position position="49"/>
    </location>
</feature>
<comment type="similarity">
    <text evidence="7 14">Belongs to the CobU/CobP family.</text>
</comment>
<name>A0A059G7V7_9PROT</name>
<evidence type="ECO:0000256" key="15">
    <source>
        <dbReference type="PIRSR" id="PIRSR006135-1"/>
    </source>
</evidence>
<feature type="binding site" evidence="16">
    <location>
        <position position="81"/>
    </location>
    <ligand>
        <name>GTP</name>
        <dbReference type="ChEBI" id="CHEBI:37565"/>
    </ligand>
</feature>
<keyword evidence="8 14" id="KW-0169">Cobalamin biosynthesis</keyword>
<dbReference type="SUPFAM" id="SSF52540">
    <property type="entry name" value="P-loop containing nucleoside triphosphate hydrolases"/>
    <property type="match status" value="1"/>
</dbReference>
<dbReference type="Proteomes" id="UP000024942">
    <property type="component" value="Unassembled WGS sequence"/>
</dbReference>
<dbReference type="GO" id="GO:0043752">
    <property type="term" value="F:adenosylcobinamide kinase activity"/>
    <property type="evidence" value="ECO:0007669"/>
    <property type="project" value="UniProtKB-EC"/>
</dbReference>
<reference evidence="17 18" key="1">
    <citation type="journal article" date="2014" name="Antonie Van Leeuwenhoek">
        <title>Hyphomonas beringensis sp. nov. and Hyphomonas chukchiensis sp. nov., isolated from surface seawater of the Bering Sea and Chukchi Sea.</title>
        <authorList>
            <person name="Li C."/>
            <person name="Lai Q."/>
            <person name="Li G."/>
            <person name="Dong C."/>
            <person name="Wang J."/>
            <person name="Liao Y."/>
            <person name="Shao Z."/>
        </authorList>
    </citation>
    <scope>NUCLEOTIDE SEQUENCE [LARGE SCALE GENOMIC DNA]</scope>
    <source>
        <strain evidence="17 18">SCH89</strain>
    </source>
</reference>
<dbReference type="GO" id="GO:0005525">
    <property type="term" value="F:GTP binding"/>
    <property type="evidence" value="ECO:0007669"/>
    <property type="project" value="UniProtKB-UniRule"/>
</dbReference>
<evidence type="ECO:0000256" key="13">
    <source>
        <dbReference type="ARBA" id="ARBA00023134"/>
    </source>
</evidence>
<dbReference type="CDD" id="cd00544">
    <property type="entry name" value="CobU"/>
    <property type="match status" value="1"/>
</dbReference>
<evidence type="ECO:0000256" key="16">
    <source>
        <dbReference type="PIRSR" id="PIRSR006135-2"/>
    </source>
</evidence>
<dbReference type="EC" id="2.7.7.62" evidence="14"/>
<keyword evidence="11 14" id="KW-0418">Kinase</keyword>
<comment type="catalytic activity">
    <reaction evidence="3">
        <text>adenosylcob(III)inamide + GTP = adenosylcob(III)inamide phosphate + GDP + H(+)</text>
        <dbReference type="Rhea" id="RHEA:15765"/>
        <dbReference type="ChEBI" id="CHEBI:2480"/>
        <dbReference type="ChEBI" id="CHEBI:15378"/>
        <dbReference type="ChEBI" id="CHEBI:37565"/>
        <dbReference type="ChEBI" id="CHEBI:58189"/>
        <dbReference type="ChEBI" id="CHEBI:58502"/>
        <dbReference type="EC" id="2.7.1.156"/>
    </reaction>
</comment>
<evidence type="ECO:0000256" key="9">
    <source>
        <dbReference type="ARBA" id="ARBA00022679"/>
    </source>
</evidence>
<keyword evidence="12 14" id="KW-0067">ATP-binding</keyword>
<dbReference type="InterPro" id="IPR003203">
    <property type="entry name" value="CobU/CobP"/>
</dbReference>
<dbReference type="GO" id="GO:0005524">
    <property type="term" value="F:ATP binding"/>
    <property type="evidence" value="ECO:0007669"/>
    <property type="project" value="UniProtKB-UniRule"/>
</dbReference>
<feature type="binding site" evidence="16">
    <location>
        <position position="61"/>
    </location>
    <ligand>
        <name>GTP</name>
        <dbReference type="ChEBI" id="CHEBI:37565"/>
    </ligand>
</feature>
<dbReference type="STRING" id="1280953.HOC_10144"/>
<dbReference type="PANTHER" id="PTHR34848">
    <property type="match status" value="1"/>
</dbReference>
<dbReference type="PIRSF" id="PIRSF006135">
    <property type="entry name" value="CobU"/>
    <property type="match status" value="1"/>
</dbReference>
<accession>A0A059G7V7</accession>
<dbReference type="InterPro" id="IPR027417">
    <property type="entry name" value="P-loop_NTPase"/>
</dbReference>
<dbReference type="EC" id="2.7.1.156" evidence="14"/>
<evidence type="ECO:0000313" key="18">
    <source>
        <dbReference type="Proteomes" id="UP000024942"/>
    </source>
</evidence>
<evidence type="ECO:0000256" key="5">
    <source>
        <dbReference type="ARBA" id="ARBA00004692"/>
    </source>
</evidence>
<sequence>MTATFILGGARSGKSARAQALAEAAGETRVYIATAEALDVEMEARIARHKADRGAGWRTVEAPLELVAAMDAADAPVVLVDCLTLWLSNLMHHERDVEPETQALCACLGRFEGEVILVSNEVGLGLVPETPLGRAFRDAQGRLNQRVAAACDVVEFVAAGLPLRLKG</sequence>
<proteinExistence type="inferred from homology"/>
<dbReference type="RefSeq" id="WP_035538090.1">
    <property type="nucleotide sequence ID" value="NZ_ARYL01000013.1"/>
</dbReference>
<keyword evidence="9 14" id="KW-0808">Transferase</keyword>
<evidence type="ECO:0000256" key="6">
    <source>
        <dbReference type="ARBA" id="ARBA00005159"/>
    </source>
</evidence>
<dbReference type="Pfam" id="PF02283">
    <property type="entry name" value="CobU"/>
    <property type="match status" value="1"/>
</dbReference>
<dbReference type="UniPathway" id="UPA00148">
    <property type="reaction ID" value="UER00236"/>
</dbReference>
<dbReference type="eggNOG" id="COG2087">
    <property type="taxonomic scope" value="Bacteria"/>
</dbReference>
<evidence type="ECO:0000313" key="17">
    <source>
        <dbReference type="EMBL" id="KDA02573.1"/>
    </source>
</evidence>
<evidence type="ECO:0000256" key="3">
    <source>
        <dbReference type="ARBA" id="ARBA00001522"/>
    </source>
</evidence>
<evidence type="ECO:0000256" key="8">
    <source>
        <dbReference type="ARBA" id="ARBA00022573"/>
    </source>
</evidence>
<keyword evidence="10 14" id="KW-0547">Nucleotide-binding</keyword>
<dbReference type="Gene3D" id="3.40.50.300">
    <property type="entry name" value="P-loop containing nucleotide triphosphate hydrolases"/>
    <property type="match status" value="1"/>
</dbReference>
<comment type="pathway">
    <text evidence="6 14">Cofactor biosynthesis; adenosylcobalamin biosynthesis; adenosylcobalamin from cob(II)yrinate a,c-diamide: step 5/7.</text>
</comment>
<dbReference type="OrthoDB" id="9788370at2"/>
<comment type="catalytic activity">
    <reaction evidence="2 14">
        <text>adenosylcob(III)inamide phosphate + GTP + H(+) = adenosylcob(III)inamide-GDP + diphosphate</text>
        <dbReference type="Rhea" id="RHEA:22712"/>
        <dbReference type="ChEBI" id="CHEBI:15378"/>
        <dbReference type="ChEBI" id="CHEBI:33019"/>
        <dbReference type="ChEBI" id="CHEBI:37565"/>
        <dbReference type="ChEBI" id="CHEBI:58502"/>
        <dbReference type="ChEBI" id="CHEBI:60487"/>
        <dbReference type="EC" id="2.7.7.62"/>
    </reaction>
</comment>
<dbReference type="AlphaFoldDB" id="A0A059G7V7"/>
<evidence type="ECO:0000256" key="14">
    <source>
        <dbReference type="PIRNR" id="PIRNR006135"/>
    </source>
</evidence>
<dbReference type="PANTHER" id="PTHR34848:SF1">
    <property type="entry name" value="BIFUNCTIONAL ADENOSYLCOBALAMIN BIOSYNTHESIS PROTEIN COBU"/>
    <property type="match status" value="1"/>
</dbReference>
<dbReference type="GO" id="GO:0009236">
    <property type="term" value="P:cobalamin biosynthetic process"/>
    <property type="evidence" value="ECO:0007669"/>
    <property type="project" value="UniProtKB-UniRule"/>
</dbReference>
<evidence type="ECO:0000256" key="11">
    <source>
        <dbReference type="ARBA" id="ARBA00022777"/>
    </source>
</evidence>
<evidence type="ECO:0000256" key="4">
    <source>
        <dbReference type="ARBA" id="ARBA00003889"/>
    </source>
</evidence>
<comment type="pathway">
    <text evidence="5 14">Cofactor biosynthesis; adenosylcobalamin biosynthesis; adenosylcobalamin from cob(II)yrinate a,c-diamide: step 6/7.</text>
</comment>
<organism evidence="17 18">
    <name type="scientific">Hyphomonas oceanitis SCH89</name>
    <dbReference type="NCBI Taxonomy" id="1280953"/>
    <lineage>
        <taxon>Bacteria</taxon>
        <taxon>Pseudomonadati</taxon>
        <taxon>Pseudomonadota</taxon>
        <taxon>Alphaproteobacteria</taxon>
        <taxon>Hyphomonadales</taxon>
        <taxon>Hyphomonadaceae</taxon>
        <taxon>Hyphomonas</taxon>
    </lineage>
</organism>
<protein>
    <recommendedName>
        <fullName evidence="14">Bifunctional adenosylcobalamin biosynthesis protein</fullName>
        <ecNumber evidence="14">2.7.1.156</ecNumber>
        <ecNumber evidence="14">2.7.7.62</ecNumber>
    </recommendedName>
</protein>
<keyword evidence="13 14" id="KW-0342">GTP-binding</keyword>
<evidence type="ECO:0000256" key="12">
    <source>
        <dbReference type="ARBA" id="ARBA00022840"/>
    </source>
</evidence>
<evidence type="ECO:0000256" key="1">
    <source>
        <dbReference type="ARBA" id="ARBA00000312"/>
    </source>
</evidence>
<evidence type="ECO:0000256" key="10">
    <source>
        <dbReference type="ARBA" id="ARBA00022741"/>
    </source>
</evidence>
<feature type="binding site" evidence="16">
    <location>
        <begin position="8"/>
        <end position="15"/>
    </location>
    <ligand>
        <name>GTP</name>
        <dbReference type="ChEBI" id="CHEBI:37565"/>
    </ligand>
</feature>
<feature type="binding site" evidence="16">
    <location>
        <begin position="33"/>
        <end position="35"/>
    </location>
    <ligand>
        <name>GTP</name>
        <dbReference type="ChEBI" id="CHEBI:37565"/>
    </ligand>
</feature>
<dbReference type="NCBIfam" id="NF004469">
    <property type="entry name" value="PRK05800.1"/>
    <property type="match status" value="1"/>
</dbReference>
<feature type="binding site" evidence="16">
    <location>
        <begin position="50"/>
        <end position="53"/>
    </location>
    <ligand>
        <name>GTP</name>
        <dbReference type="ChEBI" id="CHEBI:37565"/>
    </ligand>
</feature>
<evidence type="ECO:0000256" key="7">
    <source>
        <dbReference type="ARBA" id="ARBA00007490"/>
    </source>
</evidence>